<dbReference type="EMBL" id="ANJW01000098">
    <property type="protein sequence ID" value="EPC58303.1"/>
    <property type="molecule type" value="Genomic_DNA"/>
</dbReference>
<accession>A0A829GKK4</accession>
<organism evidence="1 2">
    <name type="scientific">Lacticaseibacillus paracasei subsp. paracasei Lpp123</name>
    <dbReference type="NCBI Taxonomy" id="1256201"/>
    <lineage>
        <taxon>Bacteria</taxon>
        <taxon>Bacillati</taxon>
        <taxon>Bacillota</taxon>
        <taxon>Bacilli</taxon>
        <taxon>Lactobacillales</taxon>
        <taxon>Lactobacillaceae</taxon>
        <taxon>Lacticaseibacillus</taxon>
    </lineage>
</organism>
<protein>
    <submittedName>
        <fullName evidence="1">Uncharacterized protein</fullName>
    </submittedName>
</protein>
<comment type="caution">
    <text evidence="1">The sequence shown here is derived from an EMBL/GenBank/DDBJ whole genome shotgun (WGS) entry which is preliminary data.</text>
</comment>
<reference evidence="1 2" key="1">
    <citation type="journal article" date="2013" name="PLoS ONE">
        <title>Lactobacillus paracasei comparative genomics: towards species pan-genome definition and exploitation of diversity.</title>
        <authorList>
            <person name="Smokvina T."/>
            <person name="Wels M."/>
            <person name="Polka J."/>
            <person name="Chervaux C."/>
            <person name="Brisse S."/>
            <person name="Boekhorst J."/>
            <person name="van Hylckama Vlieg J.E."/>
            <person name="Siezen R.J."/>
        </authorList>
    </citation>
    <scope>NUCLEOTIDE SEQUENCE [LARGE SCALE GENOMIC DNA]</scope>
    <source>
        <strain evidence="1 2">Lpp123</strain>
    </source>
</reference>
<evidence type="ECO:0000313" key="1">
    <source>
        <dbReference type="EMBL" id="EPC58303.1"/>
    </source>
</evidence>
<proteinExistence type="predicted"/>
<evidence type="ECO:0000313" key="2">
    <source>
        <dbReference type="Proteomes" id="UP000014316"/>
    </source>
</evidence>
<gene>
    <name evidence="1" type="ORF">Lpp123_01804</name>
</gene>
<name>A0A829GKK4_LACPA</name>
<dbReference type="AlphaFoldDB" id="A0A829GKK4"/>
<dbReference type="Proteomes" id="UP000014316">
    <property type="component" value="Unassembled WGS sequence"/>
</dbReference>
<sequence length="96" mass="10908">MITKESQLIFSEIFIGNLLNVYFDDNQTPVNNFLRGNACLSQPSILIKLLEQKEFVFVVSLVKLQIKKDVLTLKAKTSFFCSTQVDLDRISLAPQP</sequence>